<dbReference type="PANTHER" id="PTHR37834:SF2">
    <property type="entry name" value="ESTERASE, SGNH HYDROLASE-TYPE"/>
    <property type="match status" value="1"/>
</dbReference>
<dbReference type="AlphaFoldDB" id="A0A0R2NJS5"/>
<protein>
    <recommendedName>
        <fullName evidence="1">SGNH hydrolase-type esterase domain-containing protein</fullName>
    </recommendedName>
</protein>
<feature type="domain" description="SGNH hydrolase-type esterase" evidence="1">
    <location>
        <begin position="143"/>
        <end position="267"/>
    </location>
</feature>
<dbReference type="OrthoDB" id="9801375at2"/>
<dbReference type="InterPro" id="IPR013830">
    <property type="entry name" value="SGNH_hydro"/>
</dbReference>
<dbReference type="InterPro" id="IPR052762">
    <property type="entry name" value="PCW_deacetylase/CE"/>
</dbReference>
<organism evidence="2 3">
    <name type="scientific">Pediococcus argentinicus</name>
    <dbReference type="NCBI Taxonomy" id="480391"/>
    <lineage>
        <taxon>Bacteria</taxon>
        <taxon>Bacillati</taxon>
        <taxon>Bacillota</taxon>
        <taxon>Bacilli</taxon>
        <taxon>Lactobacillales</taxon>
        <taxon>Lactobacillaceae</taxon>
        <taxon>Pediococcus</taxon>
    </lineage>
</organism>
<accession>A0A0R2NJS5</accession>
<dbReference type="Gene3D" id="3.40.50.1110">
    <property type="entry name" value="SGNH hydrolase"/>
    <property type="match status" value="1"/>
</dbReference>
<evidence type="ECO:0000259" key="1">
    <source>
        <dbReference type="Pfam" id="PF13472"/>
    </source>
</evidence>
<name>A0A0R2NJS5_9LACO</name>
<dbReference type="PANTHER" id="PTHR37834">
    <property type="entry name" value="GDSL-LIKE LIPASE/ACYLHYDROLASE DOMAIN PROTEIN (AFU_ORTHOLOGUE AFUA_2G00620)"/>
    <property type="match status" value="1"/>
</dbReference>
<sequence>MQNYVETEPHSHKLPVFFMGRWIEKELDDVQTMYTTNLGTQILFKTSQTKQIELNFIRTLPNGSTNQTLSIDIDHSKSLVELSNQKLSISLPDSSNHIVKITFAGNTDADQVWTEQAGLAIESINNTKGTITAIKPIGKTIAFIGDSITAGCWVRSKSPSSGYGADINYAARTAEHFDAIDYRIAYSAAGILRYGAGGVPAASRFLNYIDIDTLSPAVEADLVIVNLGTNDRKFDDATFTAFFKQFLNEVQNKFQGSKIAVLIPFNPAFANAITSLISNDFSNEIHLIKTSHWHVQTTDGTHPNKVGSIHAAHNLITAIKKMNLI</sequence>
<proteinExistence type="predicted"/>
<evidence type="ECO:0000313" key="2">
    <source>
        <dbReference type="EMBL" id="KRO26049.1"/>
    </source>
</evidence>
<reference evidence="2 3" key="1">
    <citation type="journal article" date="2015" name="Genome Announc.">
        <title>Expanding the biotechnology potential of lactobacilli through comparative genomics of 213 strains and associated genera.</title>
        <authorList>
            <person name="Sun Z."/>
            <person name="Harris H.M."/>
            <person name="McCann A."/>
            <person name="Guo C."/>
            <person name="Argimon S."/>
            <person name="Zhang W."/>
            <person name="Yang X."/>
            <person name="Jeffery I.B."/>
            <person name="Cooney J.C."/>
            <person name="Kagawa T.F."/>
            <person name="Liu W."/>
            <person name="Song Y."/>
            <person name="Salvetti E."/>
            <person name="Wrobel A."/>
            <person name="Rasinkangas P."/>
            <person name="Parkhill J."/>
            <person name="Rea M.C."/>
            <person name="O'Sullivan O."/>
            <person name="Ritari J."/>
            <person name="Douillard F.P."/>
            <person name="Paul Ross R."/>
            <person name="Yang R."/>
            <person name="Briner A.E."/>
            <person name="Felis G.E."/>
            <person name="de Vos W.M."/>
            <person name="Barrangou R."/>
            <person name="Klaenhammer T.R."/>
            <person name="Caufield P.W."/>
            <person name="Cui Y."/>
            <person name="Zhang H."/>
            <person name="O'Toole P.W."/>
        </authorList>
    </citation>
    <scope>NUCLEOTIDE SEQUENCE [LARGE SCALE GENOMIC DNA]</scope>
    <source>
        <strain evidence="2 3">DSM 23026</strain>
    </source>
</reference>
<dbReference type="Proteomes" id="UP000051249">
    <property type="component" value="Unassembled WGS sequence"/>
</dbReference>
<evidence type="ECO:0000313" key="3">
    <source>
        <dbReference type="Proteomes" id="UP000051249"/>
    </source>
</evidence>
<dbReference type="SUPFAM" id="SSF52266">
    <property type="entry name" value="SGNH hydrolase"/>
    <property type="match status" value="1"/>
</dbReference>
<dbReference type="Pfam" id="PF13472">
    <property type="entry name" value="Lipase_GDSL_2"/>
    <property type="match status" value="1"/>
</dbReference>
<dbReference type="InterPro" id="IPR036514">
    <property type="entry name" value="SGNH_hydro_sf"/>
</dbReference>
<keyword evidence="3" id="KW-1185">Reference proteome</keyword>
<dbReference type="RefSeq" id="WP_057797939.1">
    <property type="nucleotide sequence ID" value="NZ_BJZZ01000003.1"/>
</dbReference>
<dbReference type="PATRIC" id="fig|480391.4.peg.977"/>
<dbReference type="EMBL" id="JQCQ01000003">
    <property type="protein sequence ID" value="KRO26049.1"/>
    <property type="molecule type" value="Genomic_DNA"/>
</dbReference>
<gene>
    <name evidence="2" type="ORF">IV88_GL000963</name>
</gene>
<comment type="caution">
    <text evidence="2">The sequence shown here is derived from an EMBL/GenBank/DDBJ whole genome shotgun (WGS) entry which is preliminary data.</text>
</comment>